<dbReference type="STRING" id="7070.A0A139WAK6"/>
<sequence>MAELPKSAKNEERLRTHPYRRPFPITLPPESSPHCAFRPIHPLNDGVRKAYYWVDTFTNGGVPSTALWGGEDIDGHQIYVGRAYFKNDWIPAKVIPGRRKAYVAYNGKEYTVDRFQVLCEQRFDWVKTTEDKIPEGAVEGGRTVDGEPLYIGRVEHEGSHTVGKVHPSYKCCLIPFDGKELRFTEYEILILRP</sequence>
<evidence type="ECO:0000313" key="3">
    <source>
        <dbReference type="Proteomes" id="UP000007266"/>
    </source>
</evidence>
<dbReference type="SMART" id="SM00696">
    <property type="entry name" value="DM9"/>
    <property type="match status" value="2"/>
</dbReference>
<protein>
    <submittedName>
        <fullName evidence="2">Uncharacterized protein</fullName>
    </submittedName>
</protein>
<dbReference type="Proteomes" id="UP000007266">
    <property type="component" value="Linkage group 10"/>
</dbReference>
<feature type="region of interest" description="Disordered" evidence="1">
    <location>
        <begin position="1"/>
        <end position="22"/>
    </location>
</feature>
<reference evidence="2 3" key="1">
    <citation type="journal article" date="2008" name="Nature">
        <title>The genome of the model beetle and pest Tribolium castaneum.</title>
        <authorList>
            <consortium name="Tribolium Genome Sequencing Consortium"/>
            <person name="Richards S."/>
            <person name="Gibbs R.A."/>
            <person name="Weinstock G.M."/>
            <person name="Brown S.J."/>
            <person name="Denell R."/>
            <person name="Beeman R.W."/>
            <person name="Gibbs R."/>
            <person name="Beeman R.W."/>
            <person name="Brown S.J."/>
            <person name="Bucher G."/>
            <person name="Friedrich M."/>
            <person name="Grimmelikhuijzen C.J."/>
            <person name="Klingler M."/>
            <person name="Lorenzen M."/>
            <person name="Richards S."/>
            <person name="Roth S."/>
            <person name="Schroder R."/>
            <person name="Tautz D."/>
            <person name="Zdobnov E.M."/>
            <person name="Muzny D."/>
            <person name="Gibbs R.A."/>
            <person name="Weinstock G.M."/>
            <person name="Attaway T."/>
            <person name="Bell S."/>
            <person name="Buhay C.J."/>
            <person name="Chandrabose M.N."/>
            <person name="Chavez D."/>
            <person name="Clerk-Blankenburg K.P."/>
            <person name="Cree A."/>
            <person name="Dao M."/>
            <person name="Davis C."/>
            <person name="Chacko J."/>
            <person name="Dinh H."/>
            <person name="Dugan-Rocha S."/>
            <person name="Fowler G."/>
            <person name="Garner T.T."/>
            <person name="Garnes J."/>
            <person name="Gnirke A."/>
            <person name="Hawes A."/>
            <person name="Hernandez J."/>
            <person name="Hines S."/>
            <person name="Holder M."/>
            <person name="Hume J."/>
            <person name="Jhangiani S.N."/>
            <person name="Joshi V."/>
            <person name="Khan Z.M."/>
            <person name="Jackson L."/>
            <person name="Kovar C."/>
            <person name="Kowis A."/>
            <person name="Lee S."/>
            <person name="Lewis L.R."/>
            <person name="Margolis J."/>
            <person name="Morgan M."/>
            <person name="Nazareth L.V."/>
            <person name="Nguyen N."/>
            <person name="Okwuonu G."/>
            <person name="Parker D."/>
            <person name="Richards S."/>
            <person name="Ruiz S.J."/>
            <person name="Santibanez J."/>
            <person name="Savard J."/>
            <person name="Scherer S.E."/>
            <person name="Schneider B."/>
            <person name="Sodergren E."/>
            <person name="Tautz D."/>
            <person name="Vattahil S."/>
            <person name="Villasana D."/>
            <person name="White C.S."/>
            <person name="Wright R."/>
            <person name="Park Y."/>
            <person name="Beeman R.W."/>
            <person name="Lord J."/>
            <person name="Oppert B."/>
            <person name="Lorenzen M."/>
            <person name="Brown S."/>
            <person name="Wang L."/>
            <person name="Savard J."/>
            <person name="Tautz D."/>
            <person name="Richards S."/>
            <person name="Weinstock G."/>
            <person name="Gibbs R.A."/>
            <person name="Liu Y."/>
            <person name="Worley K."/>
            <person name="Weinstock G."/>
            <person name="Elsik C.G."/>
            <person name="Reese J.T."/>
            <person name="Elhaik E."/>
            <person name="Landan G."/>
            <person name="Graur D."/>
            <person name="Arensburger P."/>
            <person name="Atkinson P."/>
            <person name="Beeman R.W."/>
            <person name="Beidler J."/>
            <person name="Brown S.J."/>
            <person name="Demuth J.P."/>
            <person name="Drury D.W."/>
            <person name="Du Y.Z."/>
            <person name="Fujiwara H."/>
            <person name="Lorenzen M."/>
            <person name="Maselli V."/>
            <person name="Osanai M."/>
            <person name="Park Y."/>
            <person name="Robertson H.M."/>
            <person name="Tu Z."/>
            <person name="Wang J.J."/>
            <person name="Wang S."/>
            <person name="Richards S."/>
            <person name="Song H."/>
            <person name="Zhang L."/>
            <person name="Sodergren E."/>
            <person name="Werner D."/>
            <person name="Stanke M."/>
            <person name="Morgenstern B."/>
            <person name="Solovyev V."/>
            <person name="Kosarev P."/>
            <person name="Brown G."/>
            <person name="Chen H.C."/>
            <person name="Ermolaeva O."/>
            <person name="Hlavina W."/>
            <person name="Kapustin Y."/>
            <person name="Kiryutin B."/>
            <person name="Kitts P."/>
            <person name="Maglott D."/>
            <person name="Pruitt K."/>
            <person name="Sapojnikov V."/>
            <person name="Souvorov A."/>
            <person name="Mackey A.J."/>
            <person name="Waterhouse R.M."/>
            <person name="Wyder S."/>
            <person name="Zdobnov E.M."/>
            <person name="Zdobnov E.M."/>
            <person name="Wyder S."/>
            <person name="Kriventseva E.V."/>
            <person name="Kadowaki T."/>
            <person name="Bork P."/>
            <person name="Aranda M."/>
            <person name="Bao R."/>
            <person name="Beermann A."/>
            <person name="Berns N."/>
            <person name="Bolognesi R."/>
            <person name="Bonneton F."/>
            <person name="Bopp D."/>
            <person name="Brown S.J."/>
            <person name="Bucher G."/>
            <person name="Butts T."/>
            <person name="Chaumot A."/>
            <person name="Denell R.E."/>
            <person name="Ferrier D.E."/>
            <person name="Friedrich M."/>
            <person name="Gordon C.M."/>
            <person name="Jindra M."/>
            <person name="Klingler M."/>
            <person name="Lan Q."/>
            <person name="Lattorff H.M."/>
            <person name="Laudet V."/>
            <person name="von Levetsow C."/>
            <person name="Liu Z."/>
            <person name="Lutz R."/>
            <person name="Lynch J.A."/>
            <person name="da Fonseca R.N."/>
            <person name="Posnien N."/>
            <person name="Reuter R."/>
            <person name="Roth S."/>
            <person name="Savard J."/>
            <person name="Schinko J.B."/>
            <person name="Schmitt C."/>
            <person name="Schoppmeier M."/>
            <person name="Schroder R."/>
            <person name="Shippy T.D."/>
            <person name="Simonnet F."/>
            <person name="Marques-Souza H."/>
            <person name="Tautz D."/>
            <person name="Tomoyasu Y."/>
            <person name="Trauner J."/>
            <person name="Van der Zee M."/>
            <person name="Vervoort M."/>
            <person name="Wittkopp N."/>
            <person name="Wimmer E.A."/>
            <person name="Yang X."/>
            <person name="Jones A.K."/>
            <person name="Sattelle D.B."/>
            <person name="Ebert P.R."/>
            <person name="Nelson D."/>
            <person name="Scott J.G."/>
            <person name="Beeman R.W."/>
            <person name="Muthukrishnan S."/>
            <person name="Kramer K.J."/>
            <person name="Arakane Y."/>
            <person name="Beeman R.W."/>
            <person name="Zhu Q."/>
            <person name="Hogenkamp D."/>
            <person name="Dixit R."/>
            <person name="Oppert B."/>
            <person name="Jiang H."/>
            <person name="Zou Z."/>
            <person name="Marshall J."/>
            <person name="Elpidina E."/>
            <person name="Vinokurov K."/>
            <person name="Oppert C."/>
            <person name="Zou Z."/>
            <person name="Evans J."/>
            <person name="Lu Z."/>
            <person name="Zhao P."/>
            <person name="Sumathipala N."/>
            <person name="Altincicek B."/>
            <person name="Vilcinskas A."/>
            <person name="Williams M."/>
            <person name="Hultmark D."/>
            <person name="Hetru C."/>
            <person name="Jiang H."/>
            <person name="Grimmelikhuijzen C.J."/>
            <person name="Hauser F."/>
            <person name="Cazzamali G."/>
            <person name="Williamson M."/>
            <person name="Park Y."/>
            <person name="Li B."/>
            <person name="Tanaka Y."/>
            <person name="Predel R."/>
            <person name="Neupert S."/>
            <person name="Schachtner J."/>
            <person name="Verleyen P."/>
            <person name="Raible F."/>
            <person name="Bork P."/>
            <person name="Friedrich M."/>
            <person name="Walden K.K."/>
            <person name="Robertson H.M."/>
            <person name="Angeli S."/>
            <person name="Foret S."/>
            <person name="Bucher G."/>
            <person name="Schuetz S."/>
            <person name="Maleszka R."/>
            <person name="Wimmer E.A."/>
            <person name="Beeman R.W."/>
            <person name="Lorenzen M."/>
            <person name="Tomoyasu Y."/>
            <person name="Miller S.C."/>
            <person name="Grossmann D."/>
            <person name="Bucher G."/>
        </authorList>
    </citation>
    <scope>NUCLEOTIDE SEQUENCE [LARGE SCALE GENOMIC DNA]</scope>
    <source>
        <strain evidence="2 3">Georgia GA2</strain>
    </source>
</reference>
<dbReference type="InParanoid" id="A0A139WAK6"/>
<gene>
    <name evidence="2" type="primary">AUGUSTUS-3.0.2_31450</name>
    <name evidence="2" type="ORF">TcasGA2_TC031450</name>
</gene>
<dbReference type="EMBL" id="KQ971382">
    <property type="protein sequence ID" value="KYB24929.1"/>
    <property type="molecule type" value="Genomic_DNA"/>
</dbReference>
<evidence type="ECO:0000256" key="1">
    <source>
        <dbReference type="SAM" id="MobiDB-lite"/>
    </source>
</evidence>
<organism evidence="2 3">
    <name type="scientific">Tribolium castaneum</name>
    <name type="common">Red flour beetle</name>
    <dbReference type="NCBI Taxonomy" id="7070"/>
    <lineage>
        <taxon>Eukaryota</taxon>
        <taxon>Metazoa</taxon>
        <taxon>Ecdysozoa</taxon>
        <taxon>Arthropoda</taxon>
        <taxon>Hexapoda</taxon>
        <taxon>Insecta</taxon>
        <taxon>Pterygota</taxon>
        <taxon>Neoptera</taxon>
        <taxon>Endopterygota</taxon>
        <taxon>Coleoptera</taxon>
        <taxon>Polyphaga</taxon>
        <taxon>Cucujiformia</taxon>
        <taxon>Tenebrionidae</taxon>
        <taxon>Tenebrionidae incertae sedis</taxon>
        <taxon>Tribolium</taxon>
    </lineage>
</organism>
<dbReference type="GO" id="GO:0005737">
    <property type="term" value="C:cytoplasm"/>
    <property type="evidence" value="ECO:0000318"/>
    <property type="project" value="GO_Central"/>
</dbReference>
<proteinExistence type="predicted"/>
<dbReference type="PANTHER" id="PTHR31649:SF10">
    <property type="entry name" value="IP19903P-RELATED"/>
    <property type="match status" value="1"/>
</dbReference>
<dbReference type="InterPro" id="IPR006616">
    <property type="entry name" value="DM9_repeat"/>
</dbReference>
<dbReference type="eggNOG" id="ENOG502S083">
    <property type="taxonomic scope" value="Eukaryota"/>
</dbReference>
<keyword evidence="3" id="KW-1185">Reference proteome</keyword>
<dbReference type="PANTHER" id="PTHR31649">
    <property type="entry name" value="AGAP009604-PA"/>
    <property type="match status" value="1"/>
</dbReference>
<dbReference type="AlphaFoldDB" id="A0A139WAK6"/>
<accession>A0A139WAK6</accession>
<name>A0A139WAK6_TRICA</name>
<dbReference type="Pfam" id="PF11901">
    <property type="entry name" value="DM9"/>
    <property type="match status" value="1"/>
</dbReference>
<dbReference type="OMA" id="GHSCAYI"/>
<reference evidence="2 3" key="2">
    <citation type="journal article" date="2010" name="Nucleic Acids Res.">
        <title>BeetleBase in 2010: revisions to provide comprehensive genomic information for Tribolium castaneum.</title>
        <authorList>
            <person name="Kim H.S."/>
            <person name="Murphy T."/>
            <person name="Xia J."/>
            <person name="Caragea D."/>
            <person name="Park Y."/>
            <person name="Beeman R.W."/>
            <person name="Lorenzen M.D."/>
            <person name="Butcher S."/>
            <person name="Manak J.R."/>
            <person name="Brown S.J."/>
        </authorList>
    </citation>
    <scope>GENOME REANNOTATION</scope>
    <source>
        <strain evidence="2 3">Georgia GA2</strain>
    </source>
</reference>
<evidence type="ECO:0000313" key="2">
    <source>
        <dbReference type="EMBL" id="KYB24929.1"/>
    </source>
</evidence>
<feature type="compositionally biased region" description="Basic and acidic residues" evidence="1">
    <location>
        <begin position="1"/>
        <end position="15"/>
    </location>
</feature>